<dbReference type="RefSeq" id="WP_183252134.1">
    <property type="nucleotide sequence ID" value="NZ_JACHEP010000002.1"/>
</dbReference>
<gene>
    <name evidence="3" type="ORF">HNQ34_001015</name>
</gene>
<dbReference type="InterPro" id="IPR038756">
    <property type="entry name" value="CheX-like"/>
</dbReference>
<dbReference type="AlphaFoldDB" id="A0A7W8MUI0"/>
<organism evidence="3 4">
    <name type="scientific">Anoxybacteroides tepidamans</name>
    <dbReference type="NCBI Taxonomy" id="265948"/>
    <lineage>
        <taxon>Bacteria</taxon>
        <taxon>Bacillati</taxon>
        <taxon>Bacillota</taxon>
        <taxon>Bacilli</taxon>
        <taxon>Bacillales</taxon>
        <taxon>Anoxybacillaceae</taxon>
        <taxon>Anoxybacteroides</taxon>
    </lineage>
</organism>
<evidence type="ECO:0000256" key="1">
    <source>
        <dbReference type="ARBA" id="ARBA00022500"/>
    </source>
</evidence>
<dbReference type="SUPFAM" id="SSF103039">
    <property type="entry name" value="CheC-like"/>
    <property type="match status" value="1"/>
</dbReference>
<dbReference type="InterPro" id="IPR028051">
    <property type="entry name" value="CheX-like_dom"/>
</dbReference>
<reference evidence="3 4" key="1">
    <citation type="submission" date="2020-08" db="EMBL/GenBank/DDBJ databases">
        <title>Genomic Encyclopedia of Type Strains, Phase IV (KMG-IV): sequencing the most valuable type-strain genomes for metagenomic binning, comparative biology and taxonomic classification.</title>
        <authorList>
            <person name="Goeker M."/>
        </authorList>
    </citation>
    <scope>NUCLEOTIDE SEQUENCE [LARGE SCALE GENOMIC DNA]</scope>
    <source>
        <strain evidence="3 4">DSM 16325</strain>
    </source>
</reference>
<dbReference type="Gene3D" id="3.40.1550.10">
    <property type="entry name" value="CheC-like"/>
    <property type="match status" value="1"/>
</dbReference>
<dbReference type="Pfam" id="PF13690">
    <property type="entry name" value="CheX"/>
    <property type="match status" value="1"/>
</dbReference>
<dbReference type="CDD" id="cd17906">
    <property type="entry name" value="CheX"/>
    <property type="match status" value="1"/>
</dbReference>
<evidence type="ECO:0000259" key="2">
    <source>
        <dbReference type="Pfam" id="PF13690"/>
    </source>
</evidence>
<feature type="domain" description="Chemotaxis phosphatase CheX-like" evidence="2">
    <location>
        <begin position="44"/>
        <end position="120"/>
    </location>
</feature>
<keyword evidence="4" id="KW-1185">Reference proteome</keyword>
<evidence type="ECO:0000313" key="3">
    <source>
        <dbReference type="EMBL" id="MBB5323923.1"/>
    </source>
</evidence>
<dbReference type="PANTHER" id="PTHR39452:SF1">
    <property type="entry name" value="CHEY-P PHOSPHATASE CHEX"/>
    <property type="match status" value="1"/>
</dbReference>
<sequence>MTITATLTQLLNSTIHSIKTVIPVGIQIEKPTLYTSNSIRSSLSVLIGMTGQVHGQLVIGGTTSLFAQISQMMYGMMLEGDMLESFTCELGNMIAGQLVTHASNQQVVMDITPPTLLVGETSMKGFQKAILVPVNIEEKGTLNVIVTVHEEP</sequence>
<accession>A0A7W8MUI0</accession>
<dbReference type="EMBL" id="JACHEP010000002">
    <property type="protein sequence ID" value="MBB5323923.1"/>
    <property type="molecule type" value="Genomic_DNA"/>
</dbReference>
<keyword evidence="1" id="KW-0145">Chemotaxis</keyword>
<proteinExistence type="predicted"/>
<dbReference type="PANTHER" id="PTHR39452">
    <property type="entry name" value="CHEY-P PHOSPHATASE CHEX"/>
    <property type="match status" value="1"/>
</dbReference>
<dbReference type="GO" id="GO:0006935">
    <property type="term" value="P:chemotaxis"/>
    <property type="evidence" value="ECO:0007669"/>
    <property type="project" value="UniProtKB-KW"/>
</dbReference>
<protein>
    <submittedName>
        <fullName evidence="3">Chemotaxis protein CheX</fullName>
    </submittedName>
</protein>
<dbReference type="InterPro" id="IPR028976">
    <property type="entry name" value="CheC-like_sf"/>
</dbReference>
<comment type="caution">
    <text evidence="3">The sequence shown here is derived from an EMBL/GenBank/DDBJ whole genome shotgun (WGS) entry which is preliminary data.</text>
</comment>
<dbReference type="Proteomes" id="UP000520011">
    <property type="component" value="Unassembled WGS sequence"/>
</dbReference>
<name>A0A7W8MUI0_9BACL</name>
<evidence type="ECO:0000313" key="4">
    <source>
        <dbReference type="Proteomes" id="UP000520011"/>
    </source>
</evidence>